<dbReference type="PANTHER" id="PTHR33198">
    <property type="entry name" value="ANK_REP_REGION DOMAIN-CONTAINING PROTEIN-RELATED"/>
    <property type="match status" value="1"/>
</dbReference>
<dbReference type="EMBL" id="JARQWQ010000060">
    <property type="protein sequence ID" value="KAK2555841.1"/>
    <property type="molecule type" value="Genomic_DNA"/>
</dbReference>
<evidence type="ECO:0000256" key="1">
    <source>
        <dbReference type="SAM" id="MobiDB-lite"/>
    </source>
</evidence>
<protein>
    <recommendedName>
        <fullName evidence="4">Retrotransposon gag domain-containing protein</fullName>
    </recommendedName>
</protein>
<gene>
    <name evidence="2" type="ORF">P5673_022483</name>
</gene>
<accession>A0AAD9UZQ3</accession>
<proteinExistence type="predicted"/>
<keyword evidence="3" id="KW-1185">Reference proteome</keyword>
<reference evidence="2" key="2">
    <citation type="journal article" date="2023" name="Science">
        <title>Genomic signatures of disease resistance in endangered staghorn corals.</title>
        <authorList>
            <person name="Vollmer S.V."/>
            <person name="Selwyn J.D."/>
            <person name="Despard B.A."/>
            <person name="Roesel C.L."/>
        </authorList>
    </citation>
    <scope>NUCLEOTIDE SEQUENCE</scope>
    <source>
        <strain evidence="2">K2</strain>
    </source>
</reference>
<dbReference type="Proteomes" id="UP001249851">
    <property type="component" value="Unassembled WGS sequence"/>
</dbReference>
<name>A0AAD9UZQ3_ACRCE</name>
<evidence type="ECO:0000313" key="3">
    <source>
        <dbReference type="Proteomes" id="UP001249851"/>
    </source>
</evidence>
<feature type="region of interest" description="Disordered" evidence="1">
    <location>
        <begin position="1"/>
        <end position="25"/>
    </location>
</feature>
<evidence type="ECO:0000313" key="2">
    <source>
        <dbReference type="EMBL" id="KAK2555841.1"/>
    </source>
</evidence>
<reference evidence="2" key="1">
    <citation type="journal article" date="2023" name="G3 (Bethesda)">
        <title>Whole genome assembly and annotation of the endangered Caribbean coral Acropora cervicornis.</title>
        <authorList>
            <person name="Selwyn J.D."/>
            <person name="Vollmer S.V."/>
        </authorList>
    </citation>
    <scope>NUCLEOTIDE SEQUENCE</scope>
    <source>
        <strain evidence="2">K2</strain>
    </source>
</reference>
<comment type="caution">
    <text evidence="2">The sequence shown here is derived from an EMBL/GenBank/DDBJ whole genome shotgun (WGS) entry which is preliminary data.</text>
</comment>
<sequence>MPTTEESAEEGQSSGSREDKITQLKPPAPLDFKAINLADSWKRWRQEVELYMDLAMCGREESMKAKLFLYLLGSQGQDIYSTMTFEAPGHERNLKQVMDAFDRHCNPKKNETIERYKFFSRFQNPGESLEKFITDLATTCNFGDLKDSLVRDRIICGIKDK</sequence>
<organism evidence="2 3">
    <name type="scientific">Acropora cervicornis</name>
    <name type="common">Staghorn coral</name>
    <dbReference type="NCBI Taxonomy" id="6130"/>
    <lineage>
        <taxon>Eukaryota</taxon>
        <taxon>Metazoa</taxon>
        <taxon>Cnidaria</taxon>
        <taxon>Anthozoa</taxon>
        <taxon>Hexacorallia</taxon>
        <taxon>Scleractinia</taxon>
        <taxon>Astrocoeniina</taxon>
        <taxon>Acroporidae</taxon>
        <taxon>Acropora</taxon>
    </lineage>
</organism>
<dbReference type="AlphaFoldDB" id="A0AAD9UZQ3"/>
<evidence type="ECO:0008006" key="4">
    <source>
        <dbReference type="Google" id="ProtNLM"/>
    </source>
</evidence>